<evidence type="ECO:0000313" key="3">
    <source>
        <dbReference type="Proteomes" id="UP001215280"/>
    </source>
</evidence>
<keyword evidence="1" id="KW-0732">Signal</keyword>
<protein>
    <recommendedName>
        <fullName evidence="4">Secreted protein</fullName>
    </recommendedName>
</protein>
<name>A0AAD7NS73_9AGAR</name>
<sequence>MAKYGSGQTLSAKLFLLSIVVMHARRGVSAVGSHPSKTTFVPVIRVINSLLSQTQSWPTKVTVRRPRTVAYMATLPPRDPATFGSAKAGLTSRTRLGWAGKTVLMVHCHTNLIGLRHTLMESTVTVSCVSYSRPPTSDEAEPNPPRS</sequence>
<evidence type="ECO:0008006" key="4">
    <source>
        <dbReference type="Google" id="ProtNLM"/>
    </source>
</evidence>
<evidence type="ECO:0000313" key="2">
    <source>
        <dbReference type="EMBL" id="KAJ7772990.1"/>
    </source>
</evidence>
<organism evidence="2 3">
    <name type="scientific">Mycena maculata</name>
    <dbReference type="NCBI Taxonomy" id="230809"/>
    <lineage>
        <taxon>Eukaryota</taxon>
        <taxon>Fungi</taxon>
        <taxon>Dikarya</taxon>
        <taxon>Basidiomycota</taxon>
        <taxon>Agaricomycotina</taxon>
        <taxon>Agaricomycetes</taxon>
        <taxon>Agaricomycetidae</taxon>
        <taxon>Agaricales</taxon>
        <taxon>Marasmiineae</taxon>
        <taxon>Mycenaceae</taxon>
        <taxon>Mycena</taxon>
    </lineage>
</organism>
<comment type="caution">
    <text evidence="2">The sequence shown here is derived from an EMBL/GenBank/DDBJ whole genome shotgun (WGS) entry which is preliminary data.</text>
</comment>
<proteinExistence type="predicted"/>
<accession>A0AAD7NS73</accession>
<dbReference type="AlphaFoldDB" id="A0AAD7NS73"/>
<feature type="signal peptide" evidence="1">
    <location>
        <begin position="1"/>
        <end position="30"/>
    </location>
</feature>
<dbReference type="EMBL" id="JARJLG010000018">
    <property type="protein sequence ID" value="KAJ7772990.1"/>
    <property type="molecule type" value="Genomic_DNA"/>
</dbReference>
<reference evidence="2" key="1">
    <citation type="submission" date="2023-03" db="EMBL/GenBank/DDBJ databases">
        <title>Massive genome expansion in bonnet fungi (Mycena s.s.) driven by repeated elements and novel gene families across ecological guilds.</title>
        <authorList>
            <consortium name="Lawrence Berkeley National Laboratory"/>
            <person name="Harder C.B."/>
            <person name="Miyauchi S."/>
            <person name="Viragh M."/>
            <person name="Kuo A."/>
            <person name="Thoen E."/>
            <person name="Andreopoulos B."/>
            <person name="Lu D."/>
            <person name="Skrede I."/>
            <person name="Drula E."/>
            <person name="Henrissat B."/>
            <person name="Morin E."/>
            <person name="Kohler A."/>
            <person name="Barry K."/>
            <person name="LaButti K."/>
            <person name="Morin E."/>
            <person name="Salamov A."/>
            <person name="Lipzen A."/>
            <person name="Mereny Z."/>
            <person name="Hegedus B."/>
            <person name="Baldrian P."/>
            <person name="Stursova M."/>
            <person name="Weitz H."/>
            <person name="Taylor A."/>
            <person name="Grigoriev I.V."/>
            <person name="Nagy L.G."/>
            <person name="Martin F."/>
            <person name="Kauserud H."/>
        </authorList>
    </citation>
    <scope>NUCLEOTIDE SEQUENCE</scope>
    <source>
        <strain evidence="2">CBHHK188m</strain>
    </source>
</reference>
<gene>
    <name evidence="2" type="ORF">DFH07DRAFT_937523</name>
</gene>
<evidence type="ECO:0000256" key="1">
    <source>
        <dbReference type="SAM" id="SignalP"/>
    </source>
</evidence>
<feature type="chain" id="PRO_5041907991" description="Secreted protein" evidence="1">
    <location>
        <begin position="31"/>
        <end position="147"/>
    </location>
</feature>
<keyword evidence="3" id="KW-1185">Reference proteome</keyword>
<dbReference type="Proteomes" id="UP001215280">
    <property type="component" value="Unassembled WGS sequence"/>
</dbReference>